<sequence length="278" mass="29417">MATAKKDNDSKTDGQAEKAYAEAATEKASAKKVAEAIADSPVEDVAVEAVADAVDARASSEDAAAKDTAPAKKTSKKQAPQKPAAPKPAKIPPMKKSAAKKKAAPAPEATPAPEAVSNTKPEQTTKITKDTIMATAPNIEMTSSMQDAAADMQARMKTAYEKTTEVASEMTEFGKGNVEALVESSKVFTTGMQNFSRMAVEDTKSAYETMTDDVKKMAAAKSPTELMQLQGEIARRNFDTAISQTSKNTEMLMKLVNDTFAPVSNRVSVAVEKVSKAA</sequence>
<dbReference type="NCBIfam" id="TIGR01841">
    <property type="entry name" value="phasin"/>
    <property type="match status" value="1"/>
</dbReference>
<dbReference type="EMBL" id="JABWGV010000003">
    <property type="protein sequence ID" value="NVD45047.1"/>
    <property type="molecule type" value="Genomic_DNA"/>
</dbReference>
<feature type="compositionally biased region" description="Low complexity" evidence="1">
    <location>
        <begin position="104"/>
        <end position="115"/>
    </location>
</feature>
<evidence type="ECO:0000313" key="4">
    <source>
        <dbReference type="Proteomes" id="UP000561438"/>
    </source>
</evidence>
<dbReference type="Proteomes" id="UP000561438">
    <property type="component" value="Unassembled WGS sequence"/>
</dbReference>
<gene>
    <name evidence="3" type="ORF">HUV48_08445</name>
</gene>
<proteinExistence type="predicted"/>
<evidence type="ECO:0000259" key="2">
    <source>
        <dbReference type="Pfam" id="PF09361"/>
    </source>
</evidence>
<dbReference type="Pfam" id="PF09361">
    <property type="entry name" value="Phasin_2"/>
    <property type="match status" value="1"/>
</dbReference>
<feature type="region of interest" description="Disordered" evidence="1">
    <location>
        <begin position="1"/>
        <end position="43"/>
    </location>
</feature>
<feature type="compositionally biased region" description="Low complexity" evidence="1">
    <location>
        <begin position="66"/>
        <end position="82"/>
    </location>
</feature>
<dbReference type="RefSeq" id="WP_176267383.1">
    <property type="nucleotide sequence ID" value="NZ_JABWGV010000003.1"/>
</dbReference>
<protein>
    <submittedName>
        <fullName evidence="3">Phasin family protein</fullName>
    </submittedName>
</protein>
<organism evidence="3 4">
    <name type="scientific">Qipengyuania atrilutea</name>
    <dbReference type="NCBI Taxonomy" id="2744473"/>
    <lineage>
        <taxon>Bacteria</taxon>
        <taxon>Pseudomonadati</taxon>
        <taxon>Pseudomonadota</taxon>
        <taxon>Alphaproteobacteria</taxon>
        <taxon>Sphingomonadales</taxon>
        <taxon>Erythrobacteraceae</taxon>
        <taxon>Qipengyuania</taxon>
    </lineage>
</organism>
<feature type="domain" description="Phasin" evidence="2">
    <location>
        <begin position="169"/>
        <end position="267"/>
    </location>
</feature>
<feature type="compositionally biased region" description="Basic and acidic residues" evidence="1">
    <location>
        <begin position="1"/>
        <end position="34"/>
    </location>
</feature>
<dbReference type="InterPro" id="IPR018968">
    <property type="entry name" value="Phasin"/>
</dbReference>
<reference evidence="3 4" key="1">
    <citation type="submission" date="2020-06" db="EMBL/GenBank/DDBJ databases">
        <title>Altererythrobacter sp. HHU K3-1.</title>
        <authorList>
            <person name="Zhang D."/>
            <person name="Xue H."/>
        </authorList>
    </citation>
    <scope>NUCLEOTIDE SEQUENCE [LARGE SCALE GENOMIC DNA]</scope>
    <source>
        <strain evidence="3 4">HHU K3-1</strain>
    </source>
</reference>
<name>A0A850H3A6_9SPHN</name>
<keyword evidence="4" id="KW-1185">Reference proteome</keyword>
<dbReference type="InterPro" id="IPR010127">
    <property type="entry name" value="Phasin_subfam-1"/>
</dbReference>
<evidence type="ECO:0000256" key="1">
    <source>
        <dbReference type="SAM" id="MobiDB-lite"/>
    </source>
</evidence>
<evidence type="ECO:0000313" key="3">
    <source>
        <dbReference type="EMBL" id="NVD45047.1"/>
    </source>
</evidence>
<accession>A0A850H3A6</accession>
<dbReference type="AlphaFoldDB" id="A0A850H3A6"/>
<feature type="compositionally biased region" description="Basic and acidic residues" evidence="1">
    <location>
        <begin position="55"/>
        <end position="65"/>
    </location>
</feature>
<feature type="compositionally biased region" description="Polar residues" evidence="1">
    <location>
        <begin position="116"/>
        <end position="126"/>
    </location>
</feature>
<comment type="caution">
    <text evidence="3">The sequence shown here is derived from an EMBL/GenBank/DDBJ whole genome shotgun (WGS) entry which is preliminary data.</text>
</comment>
<feature type="region of interest" description="Disordered" evidence="1">
    <location>
        <begin position="55"/>
        <end position="129"/>
    </location>
</feature>